<dbReference type="Proteomes" id="UP000494206">
    <property type="component" value="Unassembled WGS sequence"/>
</dbReference>
<reference evidence="1 2" key="1">
    <citation type="submission" date="2020-04" db="EMBL/GenBank/DDBJ databases">
        <authorList>
            <person name="Laetsch R D."/>
            <person name="Stevens L."/>
            <person name="Kumar S."/>
            <person name="Blaxter L. M."/>
        </authorList>
    </citation>
    <scope>NUCLEOTIDE SEQUENCE [LARGE SCALE GENOMIC DNA]</scope>
</reference>
<proteinExistence type="predicted"/>
<gene>
    <name evidence="1" type="ORF">CBOVIS_LOCUS1195</name>
</gene>
<dbReference type="EMBL" id="CADEPM010000001">
    <property type="protein sequence ID" value="CAB3397840.1"/>
    <property type="molecule type" value="Genomic_DNA"/>
</dbReference>
<name>A0A8S1EDN2_9PELO</name>
<keyword evidence="2" id="KW-1185">Reference proteome</keyword>
<dbReference type="AlphaFoldDB" id="A0A8S1EDN2"/>
<comment type="caution">
    <text evidence="1">The sequence shown here is derived from an EMBL/GenBank/DDBJ whole genome shotgun (WGS) entry which is preliminary data.</text>
</comment>
<dbReference type="OrthoDB" id="434989at2759"/>
<evidence type="ECO:0000313" key="2">
    <source>
        <dbReference type="Proteomes" id="UP000494206"/>
    </source>
</evidence>
<organism evidence="1 2">
    <name type="scientific">Caenorhabditis bovis</name>
    <dbReference type="NCBI Taxonomy" id="2654633"/>
    <lineage>
        <taxon>Eukaryota</taxon>
        <taxon>Metazoa</taxon>
        <taxon>Ecdysozoa</taxon>
        <taxon>Nematoda</taxon>
        <taxon>Chromadorea</taxon>
        <taxon>Rhabditida</taxon>
        <taxon>Rhabditina</taxon>
        <taxon>Rhabditomorpha</taxon>
        <taxon>Rhabditoidea</taxon>
        <taxon>Rhabditidae</taxon>
        <taxon>Peloderinae</taxon>
        <taxon>Caenorhabditis</taxon>
    </lineage>
</organism>
<evidence type="ECO:0000313" key="1">
    <source>
        <dbReference type="EMBL" id="CAB3397840.1"/>
    </source>
</evidence>
<accession>A0A8S1EDN2</accession>
<sequence length="408" mass="46177">MSVTQDAKMMDADVHVDDNIFRRSVIVRWKSATDVNEIMRTFFDHGFGVNNLDNLKTSISDDDSNFLFVEFDNESTSQFLGSSDSKVGGNSFRVSQEIEAYGKGKVIRAFYAILSLNEEVRRRFRVFHIANSRTPLLVLESKILEGLKFDISINNAAAVNKALLISQWIESDKSKVMGFTVQNIHNITPTPIVVLDPSDVTHNIAAQVTINGLRRFNVLIRNGLLILKQKDLRINALLSTHLHALNILRQKAALSNPDQNKFTVVLPDVVQTPRDIFVLMSKILSFHLSEEDFESTNFERPFTLITYGKSWIGRRGTKFRLKQNHQYPSNLHLELAVSRSLQPNYGNDPVAVIVVCLKEIDETKLVEIEVIEGSVVDMRNAMHFLFDQFITNNLEDLRTVGISALNGL</sequence>
<protein>
    <submittedName>
        <fullName evidence="1">Uncharacterized protein</fullName>
    </submittedName>
</protein>
<dbReference type="SUPFAM" id="SSF81631">
    <property type="entry name" value="PAP/OAS1 substrate-binding domain"/>
    <property type="match status" value="1"/>
</dbReference>